<gene>
    <name evidence="2" type="ORF">AXG93_2490s1510</name>
</gene>
<feature type="region of interest" description="Disordered" evidence="1">
    <location>
        <begin position="276"/>
        <end position="308"/>
    </location>
</feature>
<feature type="compositionally biased region" description="Basic and acidic residues" evidence="1">
    <location>
        <begin position="282"/>
        <end position="291"/>
    </location>
</feature>
<dbReference type="Proteomes" id="UP000077202">
    <property type="component" value="Unassembled WGS sequence"/>
</dbReference>
<evidence type="ECO:0000313" key="3">
    <source>
        <dbReference type="Proteomes" id="UP000077202"/>
    </source>
</evidence>
<feature type="compositionally biased region" description="Basic residues" evidence="1">
    <location>
        <begin position="292"/>
        <end position="303"/>
    </location>
</feature>
<accession>A0A176W5Q0</accession>
<feature type="region of interest" description="Disordered" evidence="1">
    <location>
        <begin position="146"/>
        <end position="167"/>
    </location>
</feature>
<comment type="caution">
    <text evidence="2">The sequence shown here is derived from an EMBL/GenBank/DDBJ whole genome shotgun (WGS) entry which is preliminary data.</text>
</comment>
<dbReference type="InterPro" id="IPR012337">
    <property type="entry name" value="RNaseH-like_sf"/>
</dbReference>
<dbReference type="SUPFAM" id="SSF53098">
    <property type="entry name" value="Ribonuclease H-like"/>
    <property type="match status" value="1"/>
</dbReference>
<evidence type="ECO:0008006" key="4">
    <source>
        <dbReference type="Google" id="ProtNLM"/>
    </source>
</evidence>
<feature type="compositionally biased region" description="Acidic residues" evidence="1">
    <location>
        <begin position="154"/>
        <end position="163"/>
    </location>
</feature>
<dbReference type="EMBL" id="LVLJ01001741">
    <property type="protein sequence ID" value="OAE28360.1"/>
    <property type="molecule type" value="Genomic_DNA"/>
</dbReference>
<keyword evidence="3" id="KW-1185">Reference proteome</keyword>
<sequence length="377" mass="42983">MIADSKALVTYMKQTYLNRELKHKMKQDVPTRFDGLLIMLQSVTAKLDETINLLKKKKHENRAEKIYAQVLEELIQLLDYFKLASNSLEPFNTLTLHLLGIWLANQKTHLQPRDELVSVDGANGKRRTSLTKTNSVKRPHTVVFNIGPDREYSDDNESVEDHDEPVKDSQLEAPIDVKLAEYRLLKVFKNDKVILLQPDTWKKARSNGDIKHDVGLLPWWQLRSTKYPILARAVQAILWQSSRKQWQEVDTSVALYSKGSIGRRGTGVCGRYSQPRHLARSHGKDNREPATKRKPGYGRKWKKQGGNGSTSYAGMMLTASKGRGTAISSKLATEWILDSGCSHRMIGIEILFLSLKDLPKAKHLAMMTRLMPLQWDL</sequence>
<evidence type="ECO:0000313" key="2">
    <source>
        <dbReference type="EMBL" id="OAE28360.1"/>
    </source>
</evidence>
<evidence type="ECO:0000256" key="1">
    <source>
        <dbReference type="SAM" id="MobiDB-lite"/>
    </source>
</evidence>
<proteinExistence type="predicted"/>
<reference evidence="2" key="1">
    <citation type="submission" date="2016-03" db="EMBL/GenBank/DDBJ databases">
        <title>Mechanisms controlling the formation of the plant cell surface in tip-growing cells are functionally conserved among land plants.</title>
        <authorList>
            <person name="Honkanen S."/>
            <person name="Jones V.A."/>
            <person name="Morieri G."/>
            <person name="Champion C."/>
            <person name="Hetherington A.J."/>
            <person name="Kelly S."/>
            <person name="Saint-Marcoux D."/>
            <person name="Proust H."/>
            <person name="Prescott H."/>
            <person name="Dolan L."/>
        </authorList>
    </citation>
    <scope>NUCLEOTIDE SEQUENCE [LARGE SCALE GENOMIC DNA]</scope>
    <source>
        <tissue evidence="2">Whole gametophyte</tissue>
    </source>
</reference>
<name>A0A176W5Q0_MARPO</name>
<protein>
    <recommendedName>
        <fullName evidence="4">HAT C-terminal dimerisation domain-containing protein</fullName>
    </recommendedName>
</protein>
<organism evidence="2 3">
    <name type="scientific">Marchantia polymorpha subsp. ruderalis</name>
    <dbReference type="NCBI Taxonomy" id="1480154"/>
    <lineage>
        <taxon>Eukaryota</taxon>
        <taxon>Viridiplantae</taxon>
        <taxon>Streptophyta</taxon>
        <taxon>Embryophyta</taxon>
        <taxon>Marchantiophyta</taxon>
        <taxon>Marchantiopsida</taxon>
        <taxon>Marchantiidae</taxon>
        <taxon>Marchantiales</taxon>
        <taxon>Marchantiaceae</taxon>
        <taxon>Marchantia</taxon>
    </lineage>
</organism>
<dbReference type="AlphaFoldDB" id="A0A176W5Q0"/>